<dbReference type="InterPro" id="IPR050767">
    <property type="entry name" value="Sel1_AlgK"/>
</dbReference>
<dbReference type="InterPro" id="IPR006597">
    <property type="entry name" value="Sel1-like"/>
</dbReference>
<dbReference type="Pfam" id="PF22530">
    <property type="entry name" value="Terminase-T7_RNaseH-like"/>
    <property type="match status" value="1"/>
</dbReference>
<evidence type="ECO:0000259" key="4">
    <source>
        <dbReference type="Pfam" id="PF22530"/>
    </source>
</evidence>
<dbReference type="Pfam" id="PF08238">
    <property type="entry name" value="Sel1"/>
    <property type="match status" value="10"/>
</dbReference>
<dbReference type="STRING" id="452471.Aasi_0921"/>
<dbReference type="SUPFAM" id="SSF81901">
    <property type="entry name" value="HCP-like"/>
    <property type="match status" value="2"/>
</dbReference>
<gene>
    <name evidence="5" type="ordered locus">Aasi_0921</name>
</gene>
<feature type="repeat" description="TPR" evidence="1">
    <location>
        <begin position="1007"/>
        <end position="1040"/>
    </location>
</feature>
<keyword evidence="2" id="KW-0175">Coiled coil</keyword>
<dbReference type="InterPro" id="IPR011990">
    <property type="entry name" value="TPR-like_helical_dom_sf"/>
</dbReference>
<dbReference type="PROSITE" id="PS50005">
    <property type="entry name" value="TPR"/>
    <property type="match status" value="1"/>
</dbReference>
<feature type="compositionally biased region" description="Basic and acidic residues" evidence="3">
    <location>
        <begin position="276"/>
        <end position="295"/>
    </location>
</feature>
<evidence type="ECO:0000256" key="2">
    <source>
        <dbReference type="SAM" id="Coils"/>
    </source>
</evidence>
<evidence type="ECO:0000256" key="1">
    <source>
        <dbReference type="PROSITE-ProRule" id="PRU00339"/>
    </source>
</evidence>
<feature type="region of interest" description="Disordered" evidence="3">
    <location>
        <begin position="269"/>
        <end position="407"/>
    </location>
</feature>
<dbReference type="KEGG" id="aas:Aasi_0921"/>
<dbReference type="EMBL" id="CP001102">
    <property type="protein sequence ID" value="ACE06287.1"/>
    <property type="molecule type" value="Genomic_DNA"/>
</dbReference>
<reference evidence="5 6" key="1">
    <citation type="journal article" date="2010" name="J. Bacteriol.">
        <title>The genome of the amoeba symbiont 'Candidatus Amoebophilus asiaticus' reveals common mechanisms for host cell interaction among amoeba-associated bacteria.</title>
        <authorList>
            <person name="Schmitz-Esser S."/>
            <person name="Tischler P."/>
            <person name="Arnold R."/>
            <person name="Montanaro J."/>
            <person name="Wagner M."/>
            <person name="Rattei T."/>
            <person name="Horn M."/>
        </authorList>
    </citation>
    <scope>NUCLEOTIDE SEQUENCE [LARGE SCALE GENOMIC DNA]</scope>
    <source>
        <strain evidence="5 6">5a2</strain>
    </source>
</reference>
<name>B3EST5_AMOA5</name>
<evidence type="ECO:0000313" key="6">
    <source>
        <dbReference type="Proteomes" id="UP000001227"/>
    </source>
</evidence>
<dbReference type="SMART" id="SM00671">
    <property type="entry name" value="SEL1"/>
    <property type="match status" value="10"/>
</dbReference>
<dbReference type="PANTHER" id="PTHR11102">
    <property type="entry name" value="SEL-1-LIKE PROTEIN"/>
    <property type="match status" value="1"/>
</dbReference>
<dbReference type="RefSeq" id="WP_012473052.1">
    <property type="nucleotide sequence ID" value="NC_010830.1"/>
</dbReference>
<dbReference type="Proteomes" id="UP000001227">
    <property type="component" value="Chromosome"/>
</dbReference>
<protein>
    <recommendedName>
        <fullName evidence="4">Terminase large subunit ribonuclease H-like domain-containing protein</fullName>
    </recommendedName>
</protein>
<keyword evidence="1" id="KW-0802">TPR repeat</keyword>
<sequence>MKYKRRLGKWLSAHILVLGILVFLAVGLPLQSCFESYNPVIPSSKTPKDTNAKSAIQLSSPLSKNSQDAYLSLENELSIPSSSKDLSLDKIREEQIAPINQNEVPSFTTLPSYLSTPMVGSSVDNRATPVNPPAEKQQSVQVKNSLKQNRNLQITSQTAKDQREAKEQILQEKEAQLLSKAFRTRQGYIVKFYKEAGVWKANVVEEVGNFKGEFDLPAYLGEDENLAQNIERLLNLDRSAQAMTSLIQIVLPNISKGQEGYVYIGGLSGGGRKKGEKQQEPKKQADKVGSKETKEKKKKSTQSKQEALGKRQKSDVENRKRKKESTQEKKELKTKKRRDKLEEESEEEKEEKRKKVSGKGSTEKGKKRKQKSLQKGLKKEAEGEDEYSPAEASKEEGTKKARVTRSDSEKIKFEVNKEQEERLRIVQYLDKNLSERDSIFDQAQKKDKVAQYEWAQYQLGRYYVALEEEKDPDEIGRILKEAIRWYIKAVLNGHQEAPRILRELKDTNSFQRFRNSQSIKKIINNYTIKAGKSSEEAKRVQQALIGLRDSGLYSNPDDQVMGWYEQAVNATIGSAFALKDFEEFKKEAEDRYKKYERTIQDRKIKRNSGTEPTWRGLMRVSDLIVMDLDPSKMPMHIEWGGDPTISPNASGIFGPLFVLPNSQEYEDVVMTIDPSGDGPDETAYCVAKRSGDYYFIIDVGGLAGGYHPKDSKDRIGNSTKVLRALISIARENKVNTVIIENNNDKSFGKLLKKELKKQGEGDLEIISDHQKHNKEKRIIVRLQPLLNEHRLIINKRTLQKDFDSKLTKDLNYKFFYQLMSVVENKKKSKKYFDGGNPQHDDRVDAVADAIHYLKERKDEFDQLKEKWKQLKDKAEQGDIKALIEVARRYKDGVGTAVNYEEARQWYEKAKKQGPAADQEAYAEALFSLAQMYQTSLIKVEEKETEKGKEKESGELQIAIELYQQADERGHAGAAYELGKLYQNGEGVEKNEEEVAKFFKKAAKIGHPGGEYELGRVYEDKKQYKEAHKYYRRAANHNNADAQFSLAQMYRENLVKVEGRESEKEKGKEKKEDENFSLKEVVKLYQEAAKQGHAEAAYELGQVYETELGEVKQNYGKARKWYQVSAQGGNAKAQYSLGRIYQNGCGLRRKDEVQASIWYKAAAKQGHREAQFELGRMYENTKDYAEARKWYEMAADQNHVGAQFNLAGMYRDGKGGDKNEDTAVRLYKAAAKQEYADANIQLGWMYDHGKGVEKDPSKALEYYRKEAELKNKEEKDQVKEGS</sequence>
<dbReference type="PANTHER" id="PTHR11102:SF160">
    <property type="entry name" value="ERAD-ASSOCIATED E3 UBIQUITIN-PROTEIN LIGASE COMPONENT HRD3"/>
    <property type="match status" value="1"/>
</dbReference>
<dbReference type="SMART" id="SM00028">
    <property type="entry name" value="TPR"/>
    <property type="match status" value="2"/>
</dbReference>
<feature type="domain" description="Terminase large subunit ribonuclease H-like" evidence="4">
    <location>
        <begin position="672"/>
        <end position="791"/>
    </location>
</feature>
<dbReference type="InterPro" id="IPR054762">
    <property type="entry name" value="Gp19_RNaseH-like"/>
</dbReference>
<evidence type="ECO:0000313" key="5">
    <source>
        <dbReference type="EMBL" id="ACE06287.1"/>
    </source>
</evidence>
<dbReference type="Gene3D" id="1.25.40.10">
    <property type="entry name" value="Tetratricopeptide repeat domain"/>
    <property type="match status" value="3"/>
</dbReference>
<dbReference type="InterPro" id="IPR019734">
    <property type="entry name" value="TPR_rpt"/>
</dbReference>
<accession>B3EST5</accession>
<dbReference type="eggNOG" id="COG0790">
    <property type="taxonomic scope" value="Bacteria"/>
</dbReference>
<dbReference type="OrthoDB" id="9813021at2"/>
<proteinExistence type="predicted"/>
<keyword evidence="6" id="KW-1185">Reference proteome</keyword>
<dbReference type="Gene3D" id="3.30.420.240">
    <property type="match status" value="1"/>
</dbReference>
<organism evidence="5 6">
    <name type="scientific">Amoebophilus asiaticus (strain 5a2)</name>
    <dbReference type="NCBI Taxonomy" id="452471"/>
    <lineage>
        <taxon>Bacteria</taxon>
        <taxon>Pseudomonadati</taxon>
        <taxon>Bacteroidota</taxon>
        <taxon>Cytophagia</taxon>
        <taxon>Cytophagales</taxon>
        <taxon>Amoebophilaceae</taxon>
        <taxon>Candidatus Amoebophilus</taxon>
    </lineage>
</organism>
<feature type="coiled-coil region" evidence="2">
    <location>
        <begin position="578"/>
        <end position="605"/>
    </location>
</feature>
<feature type="compositionally biased region" description="Basic and acidic residues" evidence="3">
    <location>
        <begin position="392"/>
        <end position="407"/>
    </location>
</feature>
<evidence type="ECO:0000256" key="3">
    <source>
        <dbReference type="SAM" id="MobiDB-lite"/>
    </source>
</evidence>
<dbReference type="HOGENOM" id="CLU_278576_0_0_10"/>
<feature type="compositionally biased region" description="Basic and acidic residues" evidence="3">
    <location>
        <begin position="307"/>
        <end position="331"/>
    </location>
</feature>